<organism evidence="3 4">
    <name type="scientific">Leptospira ilyithenensis</name>
    <dbReference type="NCBI Taxonomy" id="2484901"/>
    <lineage>
        <taxon>Bacteria</taxon>
        <taxon>Pseudomonadati</taxon>
        <taxon>Spirochaetota</taxon>
        <taxon>Spirochaetia</taxon>
        <taxon>Leptospirales</taxon>
        <taxon>Leptospiraceae</taxon>
        <taxon>Leptospira</taxon>
    </lineage>
</organism>
<dbReference type="EMBL" id="RQHV01000007">
    <property type="protein sequence ID" value="TGN14264.1"/>
    <property type="molecule type" value="Genomic_DNA"/>
</dbReference>
<evidence type="ECO:0000256" key="1">
    <source>
        <dbReference type="SAM" id="Phobius"/>
    </source>
</evidence>
<dbReference type="RefSeq" id="WP_135762741.1">
    <property type="nucleotide sequence ID" value="NZ_RQHV01000007.1"/>
</dbReference>
<keyword evidence="1" id="KW-1133">Transmembrane helix</keyword>
<dbReference type="OrthoDB" id="9810508at2"/>
<proteinExistence type="predicted"/>
<dbReference type="CDD" id="cd07983">
    <property type="entry name" value="LPLAT_DUF374-like"/>
    <property type="match status" value="1"/>
</dbReference>
<dbReference type="AlphaFoldDB" id="A0A4R9LSA2"/>
<reference evidence="3" key="1">
    <citation type="journal article" date="2019" name="PLoS Negl. Trop. Dis.">
        <title>Revisiting the worldwide diversity of Leptospira species in the environment.</title>
        <authorList>
            <person name="Vincent A.T."/>
            <person name="Schiettekatte O."/>
            <person name="Bourhy P."/>
            <person name="Veyrier F.J."/>
            <person name="Picardeau M."/>
        </authorList>
    </citation>
    <scope>NUCLEOTIDE SEQUENCE [LARGE SCALE GENOMIC DNA]</scope>
    <source>
        <strain evidence="3">201400974</strain>
    </source>
</reference>
<dbReference type="InterPro" id="IPR007172">
    <property type="entry name" value="DUF374"/>
</dbReference>
<sequence>MASASPGKPYNKTKYIILSFVVHFIVRFWYLFVRNRELLIPAASQKFIDSGRGFIIAVFHETTLSLYRHATVYLQKKKKASMFALVSQSKDGEIIHQTFARSNLRSVRGSSTRGGTGAFRAILKEMKSGGVPIFTVDGPKGPRHEVKPGVIATASLTGVPILFLDSQYDHAWRFNSWDRHFFPKFGANLYISYGEPFFVPKALDEAGMEEWSKKLEEKMKEKRKELEAYMREKHPNNSIDSAS</sequence>
<gene>
    <name evidence="3" type="ORF">EHS11_01945</name>
</gene>
<keyword evidence="1" id="KW-0812">Transmembrane</keyword>
<accession>A0A4R9LSA2</accession>
<keyword evidence="4" id="KW-1185">Reference proteome</keyword>
<feature type="transmembrane region" description="Helical" evidence="1">
    <location>
        <begin position="15"/>
        <end position="33"/>
    </location>
</feature>
<keyword evidence="1" id="KW-0472">Membrane</keyword>
<name>A0A4R9LSA2_9LEPT</name>
<evidence type="ECO:0000259" key="2">
    <source>
        <dbReference type="Pfam" id="PF04028"/>
    </source>
</evidence>
<evidence type="ECO:0000313" key="4">
    <source>
        <dbReference type="Proteomes" id="UP000298264"/>
    </source>
</evidence>
<evidence type="ECO:0000313" key="3">
    <source>
        <dbReference type="EMBL" id="TGN14264.1"/>
    </source>
</evidence>
<dbReference type="Pfam" id="PF04028">
    <property type="entry name" value="DUF374"/>
    <property type="match status" value="1"/>
</dbReference>
<dbReference type="Proteomes" id="UP000298264">
    <property type="component" value="Unassembled WGS sequence"/>
</dbReference>
<feature type="domain" description="DUF374" evidence="2">
    <location>
        <begin position="77"/>
        <end position="143"/>
    </location>
</feature>
<protein>
    <submittedName>
        <fullName evidence="3">DUF374 domain-containing protein</fullName>
    </submittedName>
</protein>
<comment type="caution">
    <text evidence="3">The sequence shown here is derived from an EMBL/GenBank/DDBJ whole genome shotgun (WGS) entry which is preliminary data.</text>
</comment>